<dbReference type="InterPro" id="IPR018060">
    <property type="entry name" value="HTH_AraC"/>
</dbReference>
<evidence type="ECO:0000256" key="2">
    <source>
        <dbReference type="ARBA" id="ARBA00023125"/>
    </source>
</evidence>
<dbReference type="Pfam" id="PF12833">
    <property type="entry name" value="HTH_18"/>
    <property type="match status" value="1"/>
</dbReference>
<accession>A0ABS1IL59</accession>
<comment type="caution">
    <text evidence="5">The sequence shown here is derived from an EMBL/GenBank/DDBJ whole genome shotgun (WGS) entry which is preliminary data.</text>
</comment>
<dbReference type="PANTHER" id="PTHR47894">
    <property type="entry name" value="HTH-TYPE TRANSCRIPTIONAL REGULATOR GADX"/>
    <property type="match status" value="1"/>
</dbReference>
<dbReference type="InterPro" id="IPR018062">
    <property type="entry name" value="HTH_AraC-typ_CS"/>
</dbReference>
<evidence type="ECO:0000313" key="5">
    <source>
        <dbReference type="EMBL" id="MBK5142332.1"/>
    </source>
</evidence>
<keyword evidence="3" id="KW-0804">Transcription</keyword>
<dbReference type="Proteomes" id="UP001296921">
    <property type="component" value="Unassembled WGS sequence"/>
</dbReference>
<dbReference type="Pfam" id="PF22200">
    <property type="entry name" value="ExsA_N"/>
    <property type="match status" value="1"/>
</dbReference>
<dbReference type="SMART" id="SM00342">
    <property type="entry name" value="HTH_ARAC"/>
    <property type="match status" value="1"/>
</dbReference>
<feature type="domain" description="HTH araC/xylS-type" evidence="4">
    <location>
        <begin position="159"/>
        <end position="256"/>
    </location>
</feature>
<name>A0ABS1IL59_9GAMM</name>
<keyword evidence="6" id="KW-1185">Reference proteome</keyword>
<evidence type="ECO:0000313" key="6">
    <source>
        <dbReference type="Proteomes" id="UP001296921"/>
    </source>
</evidence>
<evidence type="ECO:0000259" key="4">
    <source>
        <dbReference type="PROSITE" id="PS01124"/>
    </source>
</evidence>
<dbReference type="EMBL" id="JADRCR010000001">
    <property type="protein sequence ID" value="MBK5142332.1"/>
    <property type="molecule type" value="Genomic_DNA"/>
</dbReference>
<keyword evidence="1" id="KW-0805">Transcription regulation</keyword>
<reference evidence="5 6" key="1">
    <citation type="submission" date="2020-11" db="EMBL/GenBank/DDBJ databases">
        <title>Insectihabitans protaetiae gen. nov. sp. nov. and Insectihabitans allomyrinae sp. nov., isolated from larvae of Protaetia brevitarsis seulensis and Allomyrina dichotoma, respectively.</title>
        <authorList>
            <person name="Lee S.D."/>
            <person name="Byeon Y.-S."/>
            <person name="Kim S.-M."/>
            <person name="Yang H.L."/>
            <person name="Kim I.S."/>
        </authorList>
    </citation>
    <scope>NUCLEOTIDE SEQUENCE [LARGE SCALE GENOMIC DNA]</scope>
    <source>
        <strain evidence="5 6">BWR-B9</strain>
    </source>
</reference>
<gene>
    <name evidence="5" type="ORF">I2494_01105</name>
</gene>
<dbReference type="PROSITE" id="PS01124">
    <property type="entry name" value="HTH_ARAC_FAMILY_2"/>
    <property type="match status" value="1"/>
</dbReference>
<dbReference type="PROSITE" id="PS00041">
    <property type="entry name" value="HTH_ARAC_FAMILY_1"/>
    <property type="match status" value="1"/>
</dbReference>
<dbReference type="InterPro" id="IPR054015">
    <property type="entry name" value="ExsA-like_N"/>
</dbReference>
<keyword evidence="2" id="KW-0238">DNA-binding</keyword>
<proteinExistence type="predicted"/>
<sequence>MSLNMQTISSRHAHELHRVKFLMPALCRVRRGKKIIQWGEHTETADNTQLILLPAGYQLNVANYPEDGSYLAEILYIPPALVEQFRKQYPSSLGESKKPGFCIKFNAELIYCWDQITDAFKHKLSDSLMEHITQGILLVLKNSNAANILLYQQNDSLVNKCQTLLLLDPGTNWTASQVASQMHMAISTFHRHLAAGGTSFQEILDDVRLGNALNAIQTTQIPISEIARENGYRCPSRFTSRFQKRFQITPRALRQAIKSE</sequence>
<protein>
    <submittedName>
        <fullName evidence="5">Helix-turn-helix transcriptional regulator</fullName>
    </submittedName>
</protein>
<evidence type="ECO:0000256" key="1">
    <source>
        <dbReference type="ARBA" id="ARBA00023015"/>
    </source>
</evidence>
<organism evidence="5 6">
    <name type="scientific">Limnobaculum allomyrinae</name>
    <dbReference type="NCBI Taxonomy" id="2791986"/>
    <lineage>
        <taxon>Bacteria</taxon>
        <taxon>Pseudomonadati</taxon>
        <taxon>Pseudomonadota</taxon>
        <taxon>Gammaproteobacteria</taxon>
        <taxon>Enterobacterales</taxon>
        <taxon>Budviciaceae</taxon>
        <taxon>Limnobaculum</taxon>
    </lineage>
</organism>
<evidence type="ECO:0000256" key="3">
    <source>
        <dbReference type="ARBA" id="ARBA00023163"/>
    </source>
</evidence>
<dbReference type="PANTHER" id="PTHR47894:SF4">
    <property type="entry name" value="HTH-TYPE TRANSCRIPTIONAL REGULATOR GADX"/>
    <property type="match status" value="1"/>
</dbReference>